<name>A0AB39S7T4_9ACTN</name>
<proteinExistence type="predicted"/>
<dbReference type="RefSeq" id="WP_369259650.1">
    <property type="nucleotide sequence ID" value="NZ_CP163440.1"/>
</dbReference>
<reference evidence="1" key="1">
    <citation type="submission" date="2024-07" db="EMBL/GenBank/DDBJ databases">
        <authorList>
            <person name="Yu S.T."/>
        </authorList>
    </citation>
    <scope>NUCLEOTIDE SEQUENCE</scope>
    <source>
        <strain evidence="1">R35</strain>
    </source>
</reference>
<dbReference type="Pfam" id="PF20062">
    <property type="entry name" value="DUF6461"/>
    <property type="match status" value="1"/>
</dbReference>
<dbReference type="AlphaFoldDB" id="A0AB39S7T4"/>
<evidence type="ECO:0000313" key="1">
    <source>
        <dbReference type="EMBL" id="XDQ62778.1"/>
    </source>
</evidence>
<accession>A0AB39S7T4</accession>
<protein>
    <submittedName>
        <fullName evidence="1">DUF6461 domain-containing protein</fullName>
    </submittedName>
</protein>
<organism evidence="1">
    <name type="scientific">Streptomyces sp. R35</name>
    <dbReference type="NCBI Taxonomy" id="3238630"/>
    <lineage>
        <taxon>Bacteria</taxon>
        <taxon>Bacillati</taxon>
        <taxon>Actinomycetota</taxon>
        <taxon>Actinomycetes</taxon>
        <taxon>Kitasatosporales</taxon>
        <taxon>Streptomycetaceae</taxon>
        <taxon>Streptomyces</taxon>
    </lineage>
</organism>
<dbReference type="InterPro" id="IPR045592">
    <property type="entry name" value="DUF6461"/>
</dbReference>
<dbReference type="EMBL" id="CP163440">
    <property type="protein sequence ID" value="XDQ62778.1"/>
    <property type="molecule type" value="Genomic_DNA"/>
</dbReference>
<sequence>MLTGDGLGWIAEAYPLGYSVILCEGLAPEEILVRLGGSPEAFYPLTRDVAQLIEVGNSMEEPYDLDDMDGIDEETLDALGFLRPEANAIIRAGPAGAWSFAIQASTSYVSASDYLPALSRGTRVVAASTDVNATQRVEYAVDGRTLSSFDPLFRHYDDGPDPLALPWPPGEPLGPRQVLEQLETDFGIWVPRDSENQRLPAAALSAQWRHHAP</sequence>
<gene>
    <name evidence="1" type="ORF">AB5J50_19220</name>
</gene>